<evidence type="ECO:0000313" key="3">
    <source>
        <dbReference type="EMBL" id="PWN31954.1"/>
    </source>
</evidence>
<dbReference type="InParanoid" id="A0A316V3X6"/>
<dbReference type="RefSeq" id="XP_025352256.1">
    <property type="nucleotide sequence ID" value="XM_025501146.1"/>
</dbReference>
<protein>
    <submittedName>
        <fullName evidence="3">Uncharacterized protein</fullName>
    </submittedName>
</protein>
<sequence>MQIKVIAFIFILSLFNALMEQILATPVPTGSRNSSPTRRPSTPIHPSGVSSTGQQDARPVKNGQYHQSRAQVAKNDVKAAAGWTKEAARSTRESIAQGKHSDAVSSAFWTCVAGAACGVRSIGYGIHKAKAKSTPQ</sequence>
<keyword evidence="4" id="KW-1185">Reference proteome</keyword>
<proteinExistence type="predicted"/>
<feature type="signal peptide" evidence="2">
    <location>
        <begin position="1"/>
        <end position="24"/>
    </location>
</feature>
<dbReference type="GeneID" id="37022927"/>
<feature type="chain" id="PRO_5016465881" evidence="2">
    <location>
        <begin position="25"/>
        <end position="136"/>
    </location>
</feature>
<gene>
    <name evidence="3" type="ORF">FA14DRAFT_181874</name>
</gene>
<feature type="region of interest" description="Disordered" evidence="1">
    <location>
        <begin position="27"/>
        <end position="77"/>
    </location>
</feature>
<dbReference type="EMBL" id="KZ819606">
    <property type="protein sequence ID" value="PWN31954.1"/>
    <property type="molecule type" value="Genomic_DNA"/>
</dbReference>
<evidence type="ECO:0000256" key="2">
    <source>
        <dbReference type="SAM" id="SignalP"/>
    </source>
</evidence>
<evidence type="ECO:0000313" key="4">
    <source>
        <dbReference type="Proteomes" id="UP000245771"/>
    </source>
</evidence>
<dbReference type="Proteomes" id="UP000245771">
    <property type="component" value="Unassembled WGS sequence"/>
</dbReference>
<feature type="compositionally biased region" description="Low complexity" evidence="1">
    <location>
        <begin position="28"/>
        <end position="47"/>
    </location>
</feature>
<dbReference type="AlphaFoldDB" id="A0A316V3X6"/>
<accession>A0A316V3X6</accession>
<organism evidence="3 4">
    <name type="scientific">Meira miltonrushii</name>
    <dbReference type="NCBI Taxonomy" id="1280837"/>
    <lineage>
        <taxon>Eukaryota</taxon>
        <taxon>Fungi</taxon>
        <taxon>Dikarya</taxon>
        <taxon>Basidiomycota</taxon>
        <taxon>Ustilaginomycotina</taxon>
        <taxon>Exobasidiomycetes</taxon>
        <taxon>Exobasidiales</taxon>
        <taxon>Brachybasidiaceae</taxon>
        <taxon>Meira</taxon>
    </lineage>
</organism>
<evidence type="ECO:0000256" key="1">
    <source>
        <dbReference type="SAM" id="MobiDB-lite"/>
    </source>
</evidence>
<keyword evidence="2" id="KW-0732">Signal</keyword>
<reference evidence="3 4" key="1">
    <citation type="journal article" date="2018" name="Mol. Biol. Evol.">
        <title>Broad Genomic Sampling Reveals a Smut Pathogenic Ancestry of the Fungal Clade Ustilaginomycotina.</title>
        <authorList>
            <person name="Kijpornyongpan T."/>
            <person name="Mondo S.J."/>
            <person name="Barry K."/>
            <person name="Sandor L."/>
            <person name="Lee J."/>
            <person name="Lipzen A."/>
            <person name="Pangilinan J."/>
            <person name="LaButti K."/>
            <person name="Hainaut M."/>
            <person name="Henrissat B."/>
            <person name="Grigoriev I.V."/>
            <person name="Spatafora J.W."/>
            <person name="Aime M.C."/>
        </authorList>
    </citation>
    <scope>NUCLEOTIDE SEQUENCE [LARGE SCALE GENOMIC DNA]</scope>
    <source>
        <strain evidence="3 4">MCA 3882</strain>
    </source>
</reference>
<name>A0A316V3X6_9BASI</name>